<keyword evidence="1" id="KW-0175">Coiled coil</keyword>
<feature type="coiled-coil region" evidence="1">
    <location>
        <begin position="84"/>
        <end position="111"/>
    </location>
</feature>
<dbReference type="Pfam" id="PF04977">
    <property type="entry name" value="DivIC"/>
    <property type="match status" value="1"/>
</dbReference>
<keyword evidence="3" id="KW-1133">Transmembrane helix</keyword>
<sequence length="195" mass="22205">MARRDEPQQGPRRRGRSERRGSTPRHLPGNLRPGSRSGGRERRDPAAPRPRFTQRMVVLVLVLAVLVVSYASSMRAYLDQRSHINDLKAQIASSQTEISTLEREKRRWKDEAYVEAQARERLGWVMPGETSYQVIDRDGKPLERTDELTDPDSVPEVATDAWWDKVWTTVEVADHPEKLDNPAEQIDPPTPSSGD</sequence>
<keyword evidence="4" id="KW-0132">Cell division</keyword>
<evidence type="ECO:0000313" key="5">
    <source>
        <dbReference type="Proteomes" id="UP000198859"/>
    </source>
</evidence>
<accession>A0A1H1SV30</accession>
<reference evidence="5" key="1">
    <citation type="submission" date="2016-10" db="EMBL/GenBank/DDBJ databases">
        <authorList>
            <person name="Varghese N."/>
            <person name="Submissions S."/>
        </authorList>
    </citation>
    <scope>NUCLEOTIDE SEQUENCE [LARGE SCALE GENOMIC DNA]</scope>
    <source>
        <strain evidence="5">DSM 22127</strain>
    </source>
</reference>
<evidence type="ECO:0000256" key="1">
    <source>
        <dbReference type="SAM" id="Coils"/>
    </source>
</evidence>
<dbReference type="AlphaFoldDB" id="A0A1H1SV30"/>
<keyword evidence="4" id="KW-0131">Cell cycle</keyword>
<dbReference type="GO" id="GO:0051301">
    <property type="term" value="P:cell division"/>
    <property type="evidence" value="ECO:0007669"/>
    <property type="project" value="UniProtKB-KW"/>
</dbReference>
<evidence type="ECO:0000256" key="2">
    <source>
        <dbReference type="SAM" id="MobiDB-lite"/>
    </source>
</evidence>
<keyword evidence="5" id="KW-1185">Reference proteome</keyword>
<dbReference type="Proteomes" id="UP000198859">
    <property type="component" value="Chromosome I"/>
</dbReference>
<dbReference type="InterPro" id="IPR007060">
    <property type="entry name" value="FtsL/DivIC"/>
</dbReference>
<organism evidence="4 5">
    <name type="scientific">Nocardioides scoriae</name>
    <dbReference type="NCBI Taxonomy" id="642780"/>
    <lineage>
        <taxon>Bacteria</taxon>
        <taxon>Bacillati</taxon>
        <taxon>Actinomycetota</taxon>
        <taxon>Actinomycetes</taxon>
        <taxon>Propionibacteriales</taxon>
        <taxon>Nocardioidaceae</taxon>
        <taxon>Nocardioides</taxon>
    </lineage>
</organism>
<feature type="region of interest" description="Disordered" evidence="2">
    <location>
        <begin position="1"/>
        <end position="49"/>
    </location>
</feature>
<dbReference type="EMBL" id="LT629757">
    <property type="protein sequence ID" value="SDS51852.1"/>
    <property type="molecule type" value="Genomic_DNA"/>
</dbReference>
<dbReference type="STRING" id="642780.SAMN04488570_2059"/>
<feature type="region of interest" description="Disordered" evidence="2">
    <location>
        <begin position="173"/>
        <end position="195"/>
    </location>
</feature>
<proteinExistence type="predicted"/>
<name>A0A1H1SV30_9ACTN</name>
<protein>
    <submittedName>
        <fullName evidence="4">Cell division protein FtsB</fullName>
    </submittedName>
</protein>
<gene>
    <name evidence="4" type="ORF">SAMN04488570_2059</name>
</gene>
<evidence type="ECO:0000313" key="4">
    <source>
        <dbReference type="EMBL" id="SDS51852.1"/>
    </source>
</evidence>
<keyword evidence="3" id="KW-0472">Membrane</keyword>
<keyword evidence="3" id="KW-0812">Transmembrane</keyword>
<evidence type="ECO:0000256" key="3">
    <source>
        <dbReference type="SAM" id="Phobius"/>
    </source>
</evidence>
<feature type="transmembrane region" description="Helical" evidence="3">
    <location>
        <begin position="57"/>
        <end position="78"/>
    </location>
</feature>